<keyword evidence="4 8" id="KW-1003">Cell membrane</keyword>
<dbReference type="Pfam" id="PF01925">
    <property type="entry name" value="TauE"/>
    <property type="match status" value="1"/>
</dbReference>
<feature type="transmembrane region" description="Helical" evidence="8">
    <location>
        <begin position="12"/>
        <end position="38"/>
    </location>
</feature>
<dbReference type="GO" id="GO:0005886">
    <property type="term" value="C:plasma membrane"/>
    <property type="evidence" value="ECO:0007669"/>
    <property type="project" value="UniProtKB-SubCell"/>
</dbReference>
<gene>
    <name evidence="9" type="ORF">SAMN04488105_106249</name>
</gene>
<feature type="transmembrane region" description="Helical" evidence="8">
    <location>
        <begin position="237"/>
        <end position="255"/>
    </location>
</feature>
<dbReference type="InterPro" id="IPR052017">
    <property type="entry name" value="TSUP"/>
</dbReference>
<feature type="transmembrane region" description="Helical" evidence="8">
    <location>
        <begin position="207"/>
        <end position="225"/>
    </location>
</feature>
<dbReference type="AlphaFoldDB" id="A0A1G7F3X9"/>
<dbReference type="InterPro" id="IPR002781">
    <property type="entry name" value="TM_pro_TauE-like"/>
</dbReference>
<dbReference type="OrthoDB" id="9800873at2"/>
<keyword evidence="3" id="KW-0813">Transport</keyword>
<evidence type="ECO:0000256" key="2">
    <source>
        <dbReference type="ARBA" id="ARBA00009142"/>
    </source>
</evidence>
<protein>
    <recommendedName>
        <fullName evidence="8">Probable membrane transporter protein</fullName>
    </recommendedName>
</protein>
<keyword evidence="5 8" id="KW-0812">Transmembrane</keyword>
<feature type="transmembrane region" description="Helical" evidence="8">
    <location>
        <begin position="146"/>
        <end position="168"/>
    </location>
</feature>
<evidence type="ECO:0000256" key="1">
    <source>
        <dbReference type="ARBA" id="ARBA00004651"/>
    </source>
</evidence>
<dbReference type="STRING" id="282683.SAMN04488105_106249"/>
<evidence type="ECO:0000256" key="4">
    <source>
        <dbReference type="ARBA" id="ARBA00022475"/>
    </source>
</evidence>
<proteinExistence type="inferred from homology"/>
<organism evidence="9 10">
    <name type="scientific">Salipiger thiooxidans</name>
    <dbReference type="NCBI Taxonomy" id="282683"/>
    <lineage>
        <taxon>Bacteria</taxon>
        <taxon>Pseudomonadati</taxon>
        <taxon>Pseudomonadota</taxon>
        <taxon>Alphaproteobacteria</taxon>
        <taxon>Rhodobacterales</taxon>
        <taxon>Roseobacteraceae</taxon>
        <taxon>Salipiger</taxon>
    </lineage>
</organism>
<dbReference type="EMBL" id="FNAV01000006">
    <property type="protein sequence ID" value="SDE70591.1"/>
    <property type="molecule type" value="Genomic_DNA"/>
</dbReference>
<comment type="similarity">
    <text evidence="2 8">Belongs to the 4-toluene sulfonate uptake permease (TSUP) (TC 2.A.102) family.</text>
</comment>
<evidence type="ECO:0000256" key="7">
    <source>
        <dbReference type="ARBA" id="ARBA00023136"/>
    </source>
</evidence>
<feature type="transmembrane region" description="Helical" evidence="8">
    <location>
        <begin position="81"/>
        <end position="100"/>
    </location>
</feature>
<reference evidence="10" key="1">
    <citation type="submission" date="2016-10" db="EMBL/GenBank/DDBJ databases">
        <authorList>
            <person name="Varghese N."/>
            <person name="Submissions S."/>
        </authorList>
    </citation>
    <scope>NUCLEOTIDE SEQUENCE [LARGE SCALE GENOMIC DNA]</scope>
    <source>
        <strain evidence="10">DSM 10146</strain>
    </source>
</reference>
<evidence type="ECO:0000313" key="10">
    <source>
        <dbReference type="Proteomes" id="UP000198994"/>
    </source>
</evidence>
<feature type="transmembrane region" description="Helical" evidence="8">
    <location>
        <begin position="180"/>
        <end position="201"/>
    </location>
</feature>
<keyword evidence="6 8" id="KW-1133">Transmembrane helix</keyword>
<accession>A0A1G7F3X9</accession>
<dbReference type="Proteomes" id="UP000198994">
    <property type="component" value="Unassembled WGS sequence"/>
</dbReference>
<comment type="subcellular location">
    <subcellularLocation>
        <location evidence="1 8">Cell membrane</location>
        <topology evidence="1 8">Multi-pass membrane protein</topology>
    </subcellularLocation>
</comment>
<evidence type="ECO:0000256" key="3">
    <source>
        <dbReference type="ARBA" id="ARBA00022448"/>
    </source>
</evidence>
<dbReference type="PANTHER" id="PTHR30269">
    <property type="entry name" value="TRANSMEMBRANE PROTEIN YFCA"/>
    <property type="match status" value="1"/>
</dbReference>
<evidence type="ECO:0000256" key="5">
    <source>
        <dbReference type="ARBA" id="ARBA00022692"/>
    </source>
</evidence>
<evidence type="ECO:0000256" key="6">
    <source>
        <dbReference type="ARBA" id="ARBA00022989"/>
    </source>
</evidence>
<dbReference type="PANTHER" id="PTHR30269:SF32">
    <property type="entry name" value="MEMBRANE TRANSPORTER PROTEIN-RELATED"/>
    <property type="match status" value="1"/>
</dbReference>
<name>A0A1G7F3X9_9RHOB</name>
<feature type="transmembrane region" description="Helical" evidence="8">
    <location>
        <begin position="50"/>
        <end position="69"/>
    </location>
</feature>
<feature type="transmembrane region" description="Helical" evidence="8">
    <location>
        <begin position="107"/>
        <end position="126"/>
    </location>
</feature>
<evidence type="ECO:0000313" key="9">
    <source>
        <dbReference type="EMBL" id="SDE70591.1"/>
    </source>
</evidence>
<keyword evidence="10" id="KW-1185">Reference proteome</keyword>
<dbReference type="RefSeq" id="WP_008883111.1">
    <property type="nucleotide sequence ID" value="NZ_FNAV01000006.1"/>
</dbReference>
<evidence type="ECO:0000256" key="8">
    <source>
        <dbReference type="RuleBase" id="RU363041"/>
    </source>
</evidence>
<sequence length="256" mass="26936">MDSLLTLISPSALVLSFGVALLAGLVKGMVGFAMPMILISGLGSFLSPELALAGLILPTLATNAIQALQHGAGAALGSLRRFRIFLGCGLTFLLLSSQLVRVLPVEVLLAMIGAPVAVFCALQIAGWRPHLKNGQTPLVEATVGSVAGFLGGMSGVWGPPMVAYLTAIDTEKREQIRIQGVAYGLGAVALVAAHTLSGVLNAQTVKFSALMLAPALLGMWVGMRIHDRIDQTTFRRITLWVLLIAALNLLRRAFFA</sequence>
<keyword evidence="7 8" id="KW-0472">Membrane</keyword>